<evidence type="ECO:0008006" key="3">
    <source>
        <dbReference type="Google" id="ProtNLM"/>
    </source>
</evidence>
<evidence type="ECO:0000313" key="2">
    <source>
        <dbReference type="Proteomes" id="UP000321820"/>
    </source>
</evidence>
<organism evidence="1 2">
    <name type="scientific">Terriglobus albidus</name>
    <dbReference type="NCBI Taxonomy" id="1592106"/>
    <lineage>
        <taxon>Bacteria</taxon>
        <taxon>Pseudomonadati</taxon>
        <taxon>Acidobacteriota</taxon>
        <taxon>Terriglobia</taxon>
        <taxon>Terriglobales</taxon>
        <taxon>Acidobacteriaceae</taxon>
        <taxon>Terriglobus</taxon>
    </lineage>
</organism>
<dbReference type="OrthoDB" id="9839173at2"/>
<dbReference type="EMBL" id="CP042806">
    <property type="protein sequence ID" value="QEE28349.1"/>
    <property type="molecule type" value="Genomic_DNA"/>
</dbReference>
<dbReference type="Proteomes" id="UP000321820">
    <property type="component" value="Chromosome"/>
</dbReference>
<protein>
    <recommendedName>
        <fullName evidence="3">Phage tail protein</fullName>
    </recommendedName>
</protein>
<dbReference type="AlphaFoldDB" id="A0A5B9E998"/>
<name>A0A5B9E998_9BACT</name>
<proteinExistence type="predicted"/>
<gene>
    <name evidence="1" type="ORF">FTW19_10265</name>
</gene>
<evidence type="ECO:0000313" key="1">
    <source>
        <dbReference type="EMBL" id="QEE28349.1"/>
    </source>
</evidence>
<accession>A0A5B9E998</accession>
<sequence>MANPSNTTITVDGVKLNAFSTQIGLATVVDTNGMPSMGSLSCAMDFSADMHDTVNVPFATVKKYFDLANVPTKDKIKDVKIEFWKDEHRQDAICTLSFKGWISSWNVSSGGGSNHVLSVSIQPALDQQNYHDLQLGN</sequence>
<reference evidence="1 2" key="1">
    <citation type="submission" date="2019-08" db="EMBL/GenBank/DDBJ databases">
        <title>Complete genome sequence of Terriglobus albidus strain ORNL.</title>
        <authorList>
            <person name="Podar M."/>
        </authorList>
    </citation>
    <scope>NUCLEOTIDE SEQUENCE [LARGE SCALE GENOMIC DNA]</scope>
    <source>
        <strain evidence="1 2">ORNL</strain>
    </source>
</reference>
<dbReference type="KEGG" id="talb:FTW19_10265"/>
<keyword evidence="2" id="KW-1185">Reference proteome</keyword>
<dbReference type="RefSeq" id="WP_147647539.1">
    <property type="nucleotide sequence ID" value="NZ_CP042806.1"/>
</dbReference>